<dbReference type="SUPFAM" id="SSF53474">
    <property type="entry name" value="alpha/beta-Hydrolases"/>
    <property type="match status" value="1"/>
</dbReference>
<dbReference type="PANTHER" id="PTHR43918:SF4">
    <property type="entry name" value="CARBOXYLIC ESTER HYDROLASE"/>
    <property type="match status" value="1"/>
</dbReference>
<keyword evidence="6" id="KW-1185">Reference proteome</keyword>
<dbReference type="InterPro" id="IPR029058">
    <property type="entry name" value="AB_hydrolase_fold"/>
</dbReference>
<evidence type="ECO:0000256" key="1">
    <source>
        <dbReference type="ARBA" id="ARBA00005964"/>
    </source>
</evidence>
<feature type="domain" description="Carboxylesterase type B" evidence="4">
    <location>
        <begin position="313"/>
        <end position="616"/>
    </location>
</feature>
<dbReference type="Gene3D" id="3.40.50.1820">
    <property type="entry name" value="alpha/beta hydrolase"/>
    <property type="match status" value="1"/>
</dbReference>
<gene>
    <name evidence="5" type="ORF">FFLO_06934</name>
</gene>
<reference evidence="5" key="1">
    <citation type="submission" date="2020-04" db="EMBL/GenBank/DDBJ databases">
        <title>Analysis of mating type loci in Filobasidium floriforme.</title>
        <authorList>
            <person name="Nowrousian M."/>
        </authorList>
    </citation>
    <scope>NUCLEOTIDE SEQUENCE</scope>
    <source>
        <strain evidence="5">CBS 6242</strain>
    </source>
</reference>
<evidence type="ECO:0000256" key="2">
    <source>
        <dbReference type="ARBA" id="ARBA00022801"/>
    </source>
</evidence>
<dbReference type="PROSITE" id="PS00122">
    <property type="entry name" value="CARBOXYLESTERASE_B_1"/>
    <property type="match status" value="1"/>
</dbReference>
<sequence>MLFSAGLIGLLLPLAAATIDGQVHQLHARQAIPSSPSGSNSTSNVTITPTQTVLTGDGANVTVQGVTIDSLNVTRYLGIPFAQPPVDDLRFAPPQAVSYNASTTINATVNGPACPQPPSTRYGNTSEDCLHLNVYTPSARALTALNQTATILAGNNTNLTSAYEDGLPVMVWIYGGGFTSGSTLPYDGSAIIAQSIASYSPVILVTLNYRVGIWGWPGGAEAAAAGASMLGLQDQLLALKWVRQNIQSFGGDPEKVTVFGESAGAISIGLHLINPELVAASNSSSASNATLPAGNSTTSAVNATGPQPVSVDTPLFHAAILQSGSPSSYPLSNSSVSRQAFYDGVVQLAGCGNSTEGSFECLRQVNQSVLLNASNTVLAQNPYAGHPGPSIDGRLVTGSPTELIAEGAYVHIPTIAGDVLDEGTIFVPPTISNETAFQGFVEAAFESSASIGVNQTVLDSITEYYTNGTGSPFRAPANETFGRSPYYKYIAAAFGDVIFQAPRRYLQTQITEQNGTTWSYLFTQNLNASSPTGVAHGSDVPYTFGAPSASPATYGAPAVQFSRQMVAYWINFATALNPNGNAASPVSQIVKRSLNLTDWPAYGVNGTVDMLQLEAANLTVIQDDYREEAISYILSIPEALGQ</sequence>
<dbReference type="InterPro" id="IPR019826">
    <property type="entry name" value="Carboxylesterase_B_AS"/>
</dbReference>
<dbReference type="EC" id="3.1.1.-" evidence="3"/>
<organism evidence="5 6">
    <name type="scientific">Filobasidium floriforme</name>
    <dbReference type="NCBI Taxonomy" id="5210"/>
    <lineage>
        <taxon>Eukaryota</taxon>
        <taxon>Fungi</taxon>
        <taxon>Dikarya</taxon>
        <taxon>Basidiomycota</taxon>
        <taxon>Agaricomycotina</taxon>
        <taxon>Tremellomycetes</taxon>
        <taxon>Filobasidiales</taxon>
        <taxon>Filobasidiaceae</taxon>
        <taxon>Filobasidium</taxon>
    </lineage>
</organism>
<dbReference type="PANTHER" id="PTHR43918">
    <property type="entry name" value="ACETYLCHOLINESTERASE"/>
    <property type="match status" value="1"/>
</dbReference>
<proteinExistence type="inferred from homology"/>
<dbReference type="GO" id="GO:0052689">
    <property type="term" value="F:carboxylic ester hydrolase activity"/>
    <property type="evidence" value="ECO:0007669"/>
    <property type="project" value="TreeGrafter"/>
</dbReference>
<dbReference type="InterPro" id="IPR050654">
    <property type="entry name" value="AChE-related_enzymes"/>
</dbReference>
<name>A0A8K0JEA1_9TREE</name>
<comment type="caution">
    <text evidence="5">The sequence shown here is derived from an EMBL/GenBank/DDBJ whole genome shotgun (WGS) entry which is preliminary data.</text>
</comment>
<feature type="chain" id="PRO_5035488815" description="Carboxylic ester hydrolase" evidence="3">
    <location>
        <begin position="18"/>
        <end position="642"/>
    </location>
</feature>
<evidence type="ECO:0000256" key="3">
    <source>
        <dbReference type="RuleBase" id="RU361235"/>
    </source>
</evidence>
<dbReference type="AlphaFoldDB" id="A0A8K0JEA1"/>
<dbReference type="Proteomes" id="UP000812966">
    <property type="component" value="Unassembled WGS sequence"/>
</dbReference>
<evidence type="ECO:0000259" key="4">
    <source>
        <dbReference type="Pfam" id="PF00135"/>
    </source>
</evidence>
<keyword evidence="2 3" id="KW-0378">Hydrolase</keyword>
<protein>
    <recommendedName>
        <fullName evidence="3">Carboxylic ester hydrolase</fullName>
        <ecNumber evidence="3">3.1.1.-</ecNumber>
    </recommendedName>
</protein>
<accession>A0A8K0JEA1</accession>
<keyword evidence="3" id="KW-0732">Signal</keyword>
<evidence type="ECO:0000313" key="6">
    <source>
        <dbReference type="Proteomes" id="UP000812966"/>
    </source>
</evidence>
<comment type="similarity">
    <text evidence="1 3">Belongs to the type-B carboxylesterase/lipase family.</text>
</comment>
<feature type="signal peptide" evidence="3">
    <location>
        <begin position="1"/>
        <end position="17"/>
    </location>
</feature>
<feature type="domain" description="Carboxylesterase type B" evidence="4">
    <location>
        <begin position="65"/>
        <end position="275"/>
    </location>
</feature>
<dbReference type="EMBL" id="JABELV010000290">
    <property type="protein sequence ID" value="KAG7527435.1"/>
    <property type="molecule type" value="Genomic_DNA"/>
</dbReference>
<evidence type="ECO:0000313" key="5">
    <source>
        <dbReference type="EMBL" id="KAG7527435.1"/>
    </source>
</evidence>
<dbReference type="Pfam" id="PF00135">
    <property type="entry name" value="COesterase"/>
    <property type="match status" value="2"/>
</dbReference>
<dbReference type="InterPro" id="IPR002018">
    <property type="entry name" value="CarbesteraseB"/>
</dbReference>